<feature type="region of interest" description="Disordered" evidence="1">
    <location>
        <begin position="1"/>
        <end position="25"/>
    </location>
</feature>
<evidence type="ECO:0000313" key="2">
    <source>
        <dbReference type="EMBL" id="EYC14183.1"/>
    </source>
</evidence>
<organism evidence="2 3">
    <name type="scientific">Ancylostoma ceylanicum</name>
    <dbReference type="NCBI Taxonomy" id="53326"/>
    <lineage>
        <taxon>Eukaryota</taxon>
        <taxon>Metazoa</taxon>
        <taxon>Ecdysozoa</taxon>
        <taxon>Nematoda</taxon>
        <taxon>Chromadorea</taxon>
        <taxon>Rhabditida</taxon>
        <taxon>Rhabditina</taxon>
        <taxon>Rhabditomorpha</taxon>
        <taxon>Strongyloidea</taxon>
        <taxon>Ancylostomatidae</taxon>
        <taxon>Ancylostomatinae</taxon>
        <taxon>Ancylostoma</taxon>
    </lineage>
</organism>
<keyword evidence="3" id="KW-1185">Reference proteome</keyword>
<gene>
    <name evidence="2" type="primary">Acey_s0041.g387</name>
    <name evidence="2" type="ORF">Y032_0041g387</name>
</gene>
<dbReference type="EMBL" id="JARK01001377">
    <property type="protein sequence ID" value="EYC14183.1"/>
    <property type="molecule type" value="Genomic_DNA"/>
</dbReference>
<protein>
    <submittedName>
        <fullName evidence="2">Uncharacterized protein</fullName>
    </submittedName>
</protein>
<name>A0A016UHU9_9BILA</name>
<reference evidence="3" key="1">
    <citation type="journal article" date="2015" name="Nat. Genet.">
        <title>The genome and transcriptome of the zoonotic hookworm Ancylostoma ceylanicum identify infection-specific gene families.</title>
        <authorList>
            <person name="Schwarz E.M."/>
            <person name="Hu Y."/>
            <person name="Antoshechkin I."/>
            <person name="Miller M.M."/>
            <person name="Sternberg P.W."/>
            <person name="Aroian R.V."/>
        </authorList>
    </citation>
    <scope>NUCLEOTIDE SEQUENCE</scope>
    <source>
        <strain evidence="3">HY135</strain>
    </source>
</reference>
<proteinExistence type="predicted"/>
<accession>A0A016UHU9</accession>
<evidence type="ECO:0000313" key="3">
    <source>
        <dbReference type="Proteomes" id="UP000024635"/>
    </source>
</evidence>
<feature type="region of interest" description="Disordered" evidence="1">
    <location>
        <begin position="235"/>
        <end position="305"/>
    </location>
</feature>
<sequence length="305" mass="33964">MDTPLAPPVVQNRRGKKHKIDYSPPAPDADFDRAVDLVLNDATLPALLRTVMSHLLEIKGEFLVHKEKKMTRFWLVSICILCLSLVPSTEPDPVIAQDTFSQFCKHPGQFGQGEMQGTTKCIVKFPKGTKTAKEAAEFCRKLSPYTTTSSKEGKPTVCTYEKEYVCEEHEENLFDYCFVVKKPTGEPFSRDACPEGYTLHVLHSKEEFQWIAVVYEKYSKLWVGNAGSSADFLKPTERPKIKKRGTSFGRPALPLPAGESPSRSPASNARGDRPMVDLHSAVVAPKSSGATAQNRVLRAPFPRLH</sequence>
<dbReference type="Proteomes" id="UP000024635">
    <property type="component" value="Unassembled WGS sequence"/>
</dbReference>
<comment type="caution">
    <text evidence="2">The sequence shown here is derived from an EMBL/GenBank/DDBJ whole genome shotgun (WGS) entry which is preliminary data.</text>
</comment>
<dbReference type="OrthoDB" id="5872865at2759"/>
<evidence type="ECO:0000256" key="1">
    <source>
        <dbReference type="SAM" id="MobiDB-lite"/>
    </source>
</evidence>
<dbReference type="AlphaFoldDB" id="A0A016UHU9"/>